<proteinExistence type="inferred from homology"/>
<dbReference type="Gene3D" id="3.50.50.60">
    <property type="entry name" value="FAD/NAD(P)-binding domain"/>
    <property type="match status" value="1"/>
</dbReference>
<dbReference type="SUPFAM" id="SSF51905">
    <property type="entry name" value="FAD/NAD(P)-binding domain"/>
    <property type="match status" value="1"/>
</dbReference>
<reference evidence="8" key="1">
    <citation type="journal article" date="2016" name="Insect Biochem. Mol. Biol.">
        <title>Multifaceted biological insights from a draft genome sequence of the tobacco hornworm moth, Manduca sexta.</title>
        <authorList>
            <person name="Kanost M.R."/>
            <person name="Arrese E.L."/>
            <person name="Cao X."/>
            <person name="Chen Y.R."/>
            <person name="Chellapilla S."/>
            <person name="Goldsmith M.R."/>
            <person name="Grosse-Wilde E."/>
            <person name="Heckel D.G."/>
            <person name="Herndon N."/>
            <person name="Jiang H."/>
            <person name="Papanicolaou A."/>
            <person name="Qu J."/>
            <person name="Soulages J.L."/>
            <person name="Vogel H."/>
            <person name="Walters J."/>
            <person name="Waterhouse R.M."/>
            <person name="Ahn S.J."/>
            <person name="Almeida F.C."/>
            <person name="An C."/>
            <person name="Aqrawi P."/>
            <person name="Bretschneider A."/>
            <person name="Bryant W.B."/>
            <person name="Bucks S."/>
            <person name="Chao H."/>
            <person name="Chevignon G."/>
            <person name="Christen J.M."/>
            <person name="Clarke D.F."/>
            <person name="Dittmer N.T."/>
            <person name="Ferguson L.C.F."/>
            <person name="Garavelou S."/>
            <person name="Gordon K.H.J."/>
            <person name="Gunaratna R.T."/>
            <person name="Han Y."/>
            <person name="Hauser F."/>
            <person name="He Y."/>
            <person name="Heidel-Fischer H."/>
            <person name="Hirsh A."/>
            <person name="Hu Y."/>
            <person name="Jiang H."/>
            <person name="Kalra D."/>
            <person name="Klinner C."/>
            <person name="Konig C."/>
            <person name="Kovar C."/>
            <person name="Kroll A.R."/>
            <person name="Kuwar S.S."/>
            <person name="Lee S.L."/>
            <person name="Lehman R."/>
            <person name="Li K."/>
            <person name="Li Z."/>
            <person name="Liang H."/>
            <person name="Lovelace S."/>
            <person name="Lu Z."/>
            <person name="Mansfield J.H."/>
            <person name="McCulloch K.J."/>
            <person name="Mathew T."/>
            <person name="Morton B."/>
            <person name="Muzny D.M."/>
            <person name="Neunemann D."/>
            <person name="Ongeri F."/>
            <person name="Pauchet Y."/>
            <person name="Pu L.L."/>
            <person name="Pyrousis I."/>
            <person name="Rao X.J."/>
            <person name="Redding A."/>
            <person name="Roesel C."/>
            <person name="Sanchez-Gracia A."/>
            <person name="Schaack S."/>
            <person name="Shukla A."/>
            <person name="Tetreau G."/>
            <person name="Wang Y."/>
            <person name="Xiong G.H."/>
            <person name="Traut W."/>
            <person name="Walsh T.K."/>
            <person name="Worley K.C."/>
            <person name="Wu D."/>
            <person name="Wu W."/>
            <person name="Wu Y.Q."/>
            <person name="Zhang X."/>
            <person name="Zou Z."/>
            <person name="Zucker H."/>
            <person name="Briscoe A.D."/>
            <person name="Burmester T."/>
            <person name="Clem R.J."/>
            <person name="Feyereisen R."/>
            <person name="Grimmelikhuijzen C.J.P."/>
            <person name="Hamodrakas S.J."/>
            <person name="Hansson B.S."/>
            <person name="Huguet E."/>
            <person name="Jermiin L.S."/>
            <person name="Lan Q."/>
            <person name="Lehman H.K."/>
            <person name="Lorenzen M."/>
            <person name="Merzendorfer H."/>
            <person name="Michalopoulos I."/>
            <person name="Morton D.B."/>
            <person name="Muthukrishnan S."/>
            <person name="Oakeshott J.G."/>
            <person name="Palmer W."/>
            <person name="Park Y."/>
            <person name="Passarelli A.L."/>
            <person name="Rozas J."/>
            <person name="Schwartz L.M."/>
            <person name="Smith W."/>
            <person name="Southgate A."/>
            <person name="Vilcinskas A."/>
            <person name="Vogt R."/>
            <person name="Wang P."/>
            <person name="Werren J."/>
            <person name="Yu X.Q."/>
            <person name="Zhou J.J."/>
            <person name="Brown S.J."/>
            <person name="Scherer S.E."/>
            <person name="Richards S."/>
            <person name="Blissard G.W."/>
        </authorList>
    </citation>
    <scope>NUCLEOTIDE SEQUENCE</scope>
</reference>
<evidence type="ECO:0000259" key="6">
    <source>
        <dbReference type="PROSITE" id="PS00623"/>
    </source>
</evidence>
<comment type="similarity">
    <text evidence="2 5">Belongs to the GMC oxidoreductase family.</text>
</comment>
<feature type="domain" description="Glucose-methanol-choline oxidoreductase N-terminal" evidence="7">
    <location>
        <begin position="311"/>
        <end position="325"/>
    </location>
</feature>
<keyword evidence="3 5" id="KW-0285">Flavoprotein</keyword>
<dbReference type="InterPro" id="IPR012132">
    <property type="entry name" value="GMC_OxRdtase"/>
</dbReference>
<accession>A0A921YUM9</accession>
<dbReference type="AlphaFoldDB" id="A0A921YUM9"/>
<feature type="domain" description="Glucose-methanol-choline oxidoreductase N-terminal" evidence="6">
    <location>
        <begin position="129"/>
        <end position="152"/>
    </location>
</feature>
<dbReference type="Pfam" id="PF05199">
    <property type="entry name" value="GMC_oxred_C"/>
    <property type="match status" value="1"/>
</dbReference>
<dbReference type="GO" id="GO:0016614">
    <property type="term" value="F:oxidoreductase activity, acting on CH-OH group of donors"/>
    <property type="evidence" value="ECO:0007669"/>
    <property type="project" value="InterPro"/>
</dbReference>
<evidence type="ECO:0000256" key="5">
    <source>
        <dbReference type="RuleBase" id="RU003968"/>
    </source>
</evidence>
<dbReference type="PROSITE" id="PS00623">
    <property type="entry name" value="GMC_OXRED_1"/>
    <property type="match status" value="1"/>
</dbReference>
<evidence type="ECO:0000313" key="8">
    <source>
        <dbReference type="EMBL" id="KAG6445917.1"/>
    </source>
</evidence>
<protein>
    <recommendedName>
        <fullName evidence="6 7">Glucose-methanol-choline oxidoreductase N-terminal domain-containing protein</fullName>
    </recommendedName>
</protein>
<dbReference type="PANTHER" id="PTHR11552">
    <property type="entry name" value="GLUCOSE-METHANOL-CHOLINE GMC OXIDOREDUCTASE"/>
    <property type="match status" value="1"/>
</dbReference>
<dbReference type="InterPro" id="IPR000172">
    <property type="entry name" value="GMC_OxRdtase_N"/>
</dbReference>
<evidence type="ECO:0000256" key="2">
    <source>
        <dbReference type="ARBA" id="ARBA00010790"/>
    </source>
</evidence>
<evidence type="ECO:0000256" key="4">
    <source>
        <dbReference type="ARBA" id="ARBA00022827"/>
    </source>
</evidence>
<organism evidence="8 9">
    <name type="scientific">Manduca sexta</name>
    <name type="common">Tobacco hawkmoth</name>
    <name type="synonym">Tobacco hornworm</name>
    <dbReference type="NCBI Taxonomy" id="7130"/>
    <lineage>
        <taxon>Eukaryota</taxon>
        <taxon>Metazoa</taxon>
        <taxon>Ecdysozoa</taxon>
        <taxon>Arthropoda</taxon>
        <taxon>Hexapoda</taxon>
        <taxon>Insecta</taxon>
        <taxon>Pterygota</taxon>
        <taxon>Neoptera</taxon>
        <taxon>Endopterygota</taxon>
        <taxon>Lepidoptera</taxon>
        <taxon>Glossata</taxon>
        <taxon>Ditrysia</taxon>
        <taxon>Bombycoidea</taxon>
        <taxon>Sphingidae</taxon>
        <taxon>Sphinginae</taxon>
        <taxon>Sphingini</taxon>
        <taxon>Manduca</taxon>
    </lineage>
</organism>
<evidence type="ECO:0000256" key="1">
    <source>
        <dbReference type="ARBA" id="ARBA00001974"/>
    </source>
</evidence>
<keyword evidence="9" id="KW-1185">Reference proteome</keyword>
<keyword evidence="4 5" id="KW-0274">FAD</keyword>
<reference evidence="8" key="2">
    <citation type="submission" date="2020-12" db="EMBL/GenBank/DDBJ databases">
        <authorList>
            <person name="Kanost M."/>
        </authorList>
    </citation>
    <scope>NUCLEOTIDE SEQUENCE</scope>
</reference>
<name>A0A921YUM9_MANSE</name>
<gene>
    <name evidence="8" type="ORF">O3G_MSEX004129</name>
</gene>
<dbReference type="GO" id="GO:0050660">
    <property type="term" value="F:flavin adenine dinucleotide binding"/>
    <property type="evidence" value="ECO:0007669"/>
    <property type="project" value="InterPro"/>
</dbReference>
<dbReference type="InterPro" id="IPR036188">
    <property type="entry name" value="FAD/NAD-bd_sf"/>
</dbReference>
<dbReference type="PIRSF" id="PIRSF000137">
    <property type="entry name" value="Alcohol_oxidase"/>
    <property type="match status" value="1"/>
</dbReference>
<evidence type="ECO:0000259" key="7">
    <source>
        <dbReference type="PROSITE" id="PS00624"/>
    </source>
</evidence>
<dbReference type="PROSITE" id="PS00624">
    <property type="entry name" value="GMC_OXRED_2"/>
    <property type="match status" value="1"/>
</dbReference>
<sequence length="617" mass="69500">MLCYNVSCLAPTVGVASTTFSTALQFFAAATCLLKDDSPPDANVCDCEEFDFIIVGGGTAGCVVANRLSENEKWKILLIEAGGKPPIESKIPNQDSTMFQTEYDWRYRTTYNGETNNANKNNYINWPRGKQLGGSSNINAMLYVRGNRNDFQRWYDAGNKEWHPDIVFEYYKKIESLQNRELLDNPETRQNYGSNGPVVINRFNSTYRSLTDRILRSWDELNIKNVFDLNTANVMGSGVSTVTAYNGFRASSDRMYLNPVQDRPNLKVLKNTLCTRVLINSETKVAYGVEVDQNGNKKKFLASREVIISAGTINTPQLLVLSGVGEKEYLQSLNIKPIVDLPAVGENLQDHCTIPVTIFGDGPREKSDAEKNFDAITYLYNGTGELAQSRLLDALAFYSLDDNATYPDFQNHILIFRQNSSALKRSLSNVFNYQDSIVNYSVELNKNHTLYFFIFNLLHPLSRGSIKVISKDPKDHPLIYANYFHDRRDLISAVAGIKKLTQILHTKSFKPFNAFLGRMNWPACNEFEIDSNDYWECVCINMVYTVYHPVGTANMGPDPATSVVDGRLRVHKMKNLRVIDASVMPTLTSGNTQAPTYMVAERASDLVKEDHGMKINS</sequence>
<dbReference type="Pfam" id="PF00732">
    <property type="entry name" value="GMC_oxred_N"/>
    <property type="match status" value="1"/>
</dbReference>
<dbReference type="Gene3D" id="3.30.560.10">
    <property type="entry name" value="Glucose Oxidase, domain 3"/>
    <property type="match status" value="1"/>
</dbReference>
<dbReference type="InterPro" id="IPR007867">
    <property type="entry name" value="GMC_OxRtase_C"/>
</dbReference>
<dbReference type="Proteomes" id="UP000791440">
    <property type="component" value="Unassembled WGS sequence"/>
</dbReference>
<dbReference type="EMBL" id="JH668326">
    <property type="protein sequence ID" value="KAG6445917.1"/>
    <property type="molecule type" value="Genomic_DNA"/>
</dbReference>
<evidence type="ECO:0000313" key="9">
    <source>
        <dbReference type="Proteomes" id="UP000791440"/>
    </source>
</evidence>
<comment type="cofactor">
    <cofactor evidence="1">
        <name>FAD</name>
        <dbReference type="ChEBI" id="CHEBI:57692"/>
    </cofactor>
</comment>
<comment type="caution">
    <text evidence="8">The sequence shown here is derived from an EMBL/GenBank/DDBJ whole genome shotgun (WGS) entry which is preliminary data.</text>
</comment>
<dbReference type="SUPFAM" id="SSF54373">
    <property type="entry name" value="FAD-linked reductases, C-terminal domain"/>
    <property type="match status" value="1"/>
</dbReference>
<dbReference type="PANTHER" id="PTHR11552:SF147">
    <property type="entry name" value="CHOLINE DEHYDROGENASE, MITOCHONDRIAL"/>
    <property type="match status" value="1"/>
</dbReference>
<evidence type="ECO:0000256" key="3">
    <source>
        <dbReference type="ARBA" id="ARBA00022630"/>
    </source>
</evidence>
<dbReference type="OrthoDB" id="269227at2759"/>